<reference evidence="6 7" key="1">
    <citation type="submission" date="2018-10" db="EMBL/GenBank/DDBJ databases">
        <title>Genomic Encyclopedia of Archaeal and Bacterial Type Strains, Phase II (KMG-II): from individual species to whole genera.</title>
        <authorList>
            <person name="Goeker M."/>
        </authorList>
    </citation>
    <scope>NUCLEOTIDE SEQUENCE [LARGE SCALE GENOMIC DNA]</scope>
    <source>
        <strain evidence="6 7">DSM 16510</strain>
    </source>
</reference>
<dbReference type="InterPro" id="IPR015422">
    <property type="entry name" value="PyrdxlP-dep_Trfase_small"/>
</dbReference>
<dbReference type="RefSeq" id="WP_121008763.1">
    <property type="nucleotide sequence ID" value="NZ_RCCJ01000001.1"/>
</dbReference>
<dbReference type="OrthoDB" id="9771867at2"/>
<proteinExistence type="inferred from homology"/>
<dbReference type="HAMAP" id="MF_00712">
    <property type="entry name" value="GcvPA"/>
    <property type="match status" value="1"/>
</dbReference>
<protein>
    <recommendedName>
        <fullName evidence="4">Probable glycine dehydrogenase (decarboxylating) subunit 1</fullName>
        <ecNumber evidence="4">1.4.4.2</ecNumber>
    </recommendedName>
    <alternativeName>
        <fullName evidence="4">Glycine cleavage system P-protein subunit 1</fullName>
    </alternativeName>
    <alternativeName>
        <fullName evidence="4">Glycine decarboxylase subunit 1</fullName>
    </alternativeName>
    <alternativeName>
        <fullName evidence="4">Glycine dehydrogenase (aminomethyl-transferring) subunit 1</fullName>
    </alternativeName>
</protein>
<comment type="similarity">
    <text evidence="4">Belongs to the GcvP family. N-terminal subunit subfamily.</text>
</comment>
<dbReference type="EC" id="1.4.4.2" evidence="4"/>
<organism evidence="6 7">
    <name type="scientific">Hydrogenivirga caldilitoris</name>
    <dbReference type="NCBI Taxonomy" id="246264"/>
    <lineage>
        <taxon>Bacteria</taxon>
        <taxon>Pseudomonadati</taxon>
        <taxon>Aquificota</taxon>
        <taxon>Aquificia</taxon>
        <taxon>Aquificales</taxon>
        <taxon>Aquificaceae</taxon>
        <taxon>Hydrogenivirga</taxon>
    </lineage>
</organism>
<dbReference type="PANTHER" id="PTHR42806">
    <property type="entry name" value="GLYCINE CLEAVAGE SYSTEM P-PROTEIN"/>
    <property type="match status" value="1"/>
</dbReference>
<dbReference type="Gene3D" id="3.40.640.10">
    <property type="entry name" value="Type I PLP-dependent aspartate aminotransferase-like (Major domain)"/>
    <property type="match status" value="1"/>
</dbReference>
<name>A0A497XP13_9AQUI</name>
<keyword evidence="7" id="KW-1185">Reference proteome</keyword>
<dbReference type="Proteomes" id="UP000267841">
    <property type="component" value="Unassembled WGS sequence"/>
</dbReference>
<evidence type="ECO:0000256" key="3">
    <source>
        <dbReference type="ARBA" id="ARBA00049026"/>
    </source>
</evidence>
<sequence length="443" mass="49345">MYIPHSDKETKEILSQLGLGSLEELFSHIDPLLLNPPCNLPEPRSEEDLRDFFLELGERNRLPVYFAGAGSYDRIVPSALKHLIQRGEFLTAYTPYQAEASQGTLQAIFEYQTVIAELTGMDVANASMYDGASALAEAVLMARAVKGRGSRIVLSSAVNPMYRKVVKTYLQGYEDEILEVGFTDEGTTDLNALEDALRDGSAHAVAIQYPNFFGFIEPLEDIGNLVKGYDVPFIVIADPVALSILRPPGDFGADIVVGEGQQLGIPMNFGGPYVGFFATKEAYIRKMPGRLVGLAEDTEGRRAFTLVLQTREQHIRRERATSNICTNQNLMALANLMYAALLGREGLKEVALQSLSKAFYLKGKLLDLGFEEVFKGKHLWEFPLRVGNADRLWRELLNKGYMFGVPVYTFYPNIKDVLLIAVTEKRKREEIDGLCEALRGLIQ</sequence>
<dbReference type="SUPFAM" id="SSF53383">
    <property type="entry name" value="PLP-dependent transferases"/>
    <property type="match status" value="1"/>
</dbReference>
<dbReference type="NCBIfam" id="NF001696">
    <property type="entry name" value="PRK00451.1"/>
    <property type="match status" value="1"/>
</dbReference>
<dbReference type="GO" id="GO:0019464">
    <property type="term" value="P:glycine decarboxylation via glycine cleavage system"/>
    <property type="evidence" value="ECO:0007669"/>
    <property type="project" value="UniProtKB-UniRule"/>
</dbReference>
<feature type="domain" description="Glycine cleavage system P-protein N-terminal" evidence="5">
    <location>
        <begin position="2"/>
        <end position="437"/>
    </location>
</feature>
<dbReference type="InterPro" id="IPR020581">
    <property type="entry name" value="GDC_P"/>
</dbReference>
<dbReference type="PANTHER" id="PTHR42806:SF1">
    <property type="entry name" value="GLYCINE DEHYDROGENASE (DECARBOXYLATING)"/>
    <property type="match status" value="1"/>
</dbReference>
<dbReference type="Gene3D" id="3.90.1150.10">
    <property type="entry name" value="Aspartate Aminotransferase, domain 1"/>
    <property type="match status" value="1"/>
</dbReference>
<comment type="caution">
    <text evidence="6">The sequence shown here is derived from an EMBL/GenBank/DDBJ whole genome shotgun (WGS) entry which is preliminary data.</text>
</comment>
<comment type="catalytic activity">
    <reaction evidence="3 4">
        <text>N(6)-[(R)-lipoyl]-L-lysyl-[glycine-cleavage complex H protein] + glycine + H(+) = N(6)-[(R)-S(8)-aminomethyldihydrolipoyl]-L-lysyl-[glycine-cleavage complex H protein] + CO2</text>
        <dbReference type="Rhea" id="RHEA:24304"/>
        <dbReference type="Rhea" id="RHEA-COMP:10494"/>
        <dbReference type="Rhea" id="RHEA-COMP:10495"/>
        <dbReference type="ChEBI" id="CHEBI:15378"/>
        <dbReference type="ChEBI" id="CHEBI:16526"/>
        <dbReference type="ChEBI" id="CHEBI:57305"/>
        <dbReference type="ChEBI" id="CHEBI:83099"/>
        <dbReference type="ChEBI" id="CHEBI:83143"/>
        <dbReference type="EC" id="1.4.4.2"/>
    </reaction>
</comment>
<evidence type="ECO:0000313" key="6">
    <source>
        <dbReference type="EMBL" id="RLJ69859.1"/>
    </source>
</evidence>
<dbReference type="InterPro" id="IPR049315">
    <property type="entry name" value="GDC-P_N"/>
</dbReference>
<dbReference type="InterPro" id="IPR023010">
    <property type="entry name" value="GcvPA"/>
</dbReference>
<evidence type="ECO:0000256" key="4">
    <source>
        <dbReference type="HAMAP-Rule" id="MF_00712"/>
    </source>
</evidence>
<evidence type="ECO:0000313" key="7">
    <source>
        <dbReference type="Proteomes" id="UP000267841"/>
    </source>
</evidence>
<evidence type="ECO:0000259" key="5">
    <source>
        <dbReference type="Pfam" id="PF02347"/>
    </source>
</evidence>
<dbReference type="EMBL" id="RCCJ01000001">
    <property type="protein sequence ID" value="RLJ69859.1"/>
    <property type="molecule type" value="Genomic_DNA"/>
</dbReference>
<keyword evidence="2 4" id="KW-0560">Oxidoreductase</keyword>
<accession>A0A497XP13</accession>
<dbReference type="GO" id="GO:0004375">
    <property type="term" value="F:glycine dehydrogenase (decarboxylating) activity"/>
    <property type="evidence" value="ECO:0007669"/>
    <property type="project" value="UniProtKB-EC"/>
</dbReference>
<dbReference type="CDD" id="cd00613">
    <property type="entry name" value="GDC-P"/>
    <property type="match status" value="1"/>
</dbReference>
<dbReference type="InterPro" id="IPR015424">
    <property type="entry name" value="PyrdxlP-dep_Trfase"/>
</dbReference>
<dbReference type="AlphaFoldDB" id="A0A497XP13"/>
<dbReference type="PIRSF" id="PIRSF006815">
    <property type="entry name" value="GcvPA"/>
    <property type="match status" value="1"/>
</dbReference>
<evidence type="ECO:0000256" key="2">
    <source>
        <dbReference type="ARBA" id="ARBA00023002"/>
    </source>
</evidence>
<gene>
    <name evidence="4" type="primary">gcvPA</name>
    <name evidence="6" type="ORF">BCF55_0116</name>
</gene>
<dbReference type="GO" id="GO:0009116">
    <property type="term" value="P:nucleoside metabolic process"/>
    <property type="evidence" value="ECO:0007669"/>
    <property type="project" value="InterPro"/>
</dbReference>
<comment type="function">
    <text evidence="1 4">The glycine cleavage system catalyzes the degradation of glycine. The P protein binds the alpha-amino group of glycine through its pyridoxal phosphate cofactor; CO(2) is released and the remaining methylamine moiety is then transferred to the lipoamide cofactor of the H protein.</text>
</comment>
<dbReference type="InterPro" id="IPR015421">
    <property type="entry name" value="PyrdxlP-dep_Trfase_major"/>
</dbReference>
<evidence type="ECO:0000256" key="1">
    <source>
        <dbReference type="ARBA" id="ARBA00003788"/>
    </source>
</evidence>
<comment type="subunit">
    <text evidence="4">The glycine cleavage system is composed of four proteins: P, T, L and H. In this organism, the P 'protein' is a heterodimer of two subunits.</text>
</comment>
<dbReference type="Pfam" id="PF02347">
    <property type="entry name" value="GDC-P"/>
    <property type="match status" value="1"/>
</dbReference>